<evidence type="ECO:0000313" key="1">
    <source>
        <dbReference type="EMBL" id="MED4402580.1"/>
    </source>
</evidence>
<protein>
    <submittedName>
        <fullName evidence="1">Uncharacterized protein</fullName>
    </submittedName>
</protein>
<dbReference type="Proteomes" id="UP001342826">
    <property type="component" value="Unassembled WGS sequence"/>
</dbReference>
<name>A0ABU6P0F9_9BACI</name>
<organism evidence="1 2">
    <name type="scientific">Metabacillus fastidiosus</name>
    <dbReference type="NCBI Taxonomy" id="1458"/>
    <lineage>
        <taxon>Bacteria</taxon>
        <taxon>Bacillati</taxon>
        <taxon>Bacillota</taxon>
        <taxon>Bacilli</taxon>
        <taxon>Bacillales</taxon>
        <taxon>Bacillaceae</taxon>
        <taxon>Metabacillus</taxon>
    </lineage>
</organism>
<sequence length="171" mass="20631">MDERKALLQQKIKINKQKSQRNKLIDFLPQDISTVLEKCDLITSPKLDRILDEIHQKWNYELHKEEFVKKYGDFRKEFSWEQEVIQYMQEIEIEKKVVCLFLGIDDSPIYLVEGKWVIENFNILWQSIDNDDLWIISKDFNYGVLVSRYGGYLEQDPNPKEIFYSITKWNT</sequence>
<keyword evidence="2" id="KW-1185">Reference proteome</keyword>
<proteinExistence type="predicted"/>
<dbReference type="GeneID" id="301140482"/>
<dbReference type="EMBL" id="JARTFS010000012">
    <property type="protein sequence ID" value="MED4402580.1"/>
    <property type="molecule type" value="Genomic_DNA"/>
</dbReference>
<dbReference type="RefSeq" id="WP_066227425.1">
    <property type="nucleotide sequence ID" value="NZ_JARTFQ010000005.1"/>
</dbReference>
<gene>
    <name evidence="1" type="ORF">P9271_14780</name>
</gene>
<comment type="caution">
    <text evidence="1">The sequence shown here is derived from an EMBL/GenBank/DDBJ whole genome shotgun (WGS) entry which is preliminary data.</text>
</comment>
<accession>A0ABU6P0F9</accession>
<reference evidence="1 2" key="1">
    <citation type="submission" date="2023-03" db="EMBL/GenBank/DDBJ databases">
        <title>Bacillus Genome Sequencing.</title>
        <authorList>
            <person name="Dunlap C."/>
        </authorList>
    </citation>
    <scope>NUCLEOTIDE SEQUENCE [LARGE SCALE GENOMIC DNA]</scope>
    <source>
        <strain evidence="1 2">NRS-1717</strain>
    </source>
</reference>
<evidence type="ECO:0000313" key="2">
    <source>
        <dbReference type="Proteomes" id="UP001342826"/>
    </source>
</evidence>